<evidence type="ECO:0000313" key="2">
    <source>
        <dbReference type="Proteomes" id="UP000468591"/>
    </source>
</evidence>
<keyword evidence="2" id="KW-1185">Reference proteome</keyword>
<evidence type="ECO:0000313" key="1">
    <source>
        <dbReference type="EMBL" id="NEK24341.1"/>
    </source>
</evidence>
<protein>
    <submittedName>
        <fullName evidence="1">Uncharacterized protein</fullName>
    </submittedName>
</protein>
<dbReference type="Proteomes" id="UP000468591">
    <property type="component" value="Unassembled WGS sequence"/>
</dbReference>
<comment type="caution">
    <text evidence="1">The sequence shown here is derived from an EMBL/GenBank/DDBJ whole genome shotgun (WGS) entry which is preliminary data.</text>
</comment>
<sequence length="109" mass="11914">MDDPDQGLGWVSPKIAIVLPGDGSVTVVDALTLTFAEDPVLGRILRDNDARFIVKWTLKDVRADTGRSFANFDYRASIAKSTGRIELTAGPRTFDSGLRSVGTCRKRTE</sequence>
<dbReference type="RefSeq" id="WP_164355266.1">
    <property type="nucleotide sequence ID" value="NZ_JAABNT010000014.1"/>
</dbReference>
<accession>A0A6P0CDU0</accession>
<proteinExistence type="predicted"/>
<name>A0A6P0CDU0_9RHOB</name>
<gene>
    <name evidence="1" type="ORF">GV827_18305</name>
</gene>
<reference evidence="1 2" key="1">
    <citation type="submission" date="2020-01" db="EMBL/GenBank/DDBJ databases">
        <title>Sulfitobacter sediminilitoris sp. nov., isolated from a tidal flat.</title>
        <authorList>
            <person name="Park S."/>
            <person name="Yoon J.-H."/>
        </authorList>
    </citation>
    <scope>NUCLEOTIDE SEQUENCE [LARGE SCALE GENOMIC DNA]</scope>
    <source>
        <strain evidence="1 2">JBTF-M27</strain>
    </source>
</reference>
<dbReference type="AlphaFoldDB" id="A0A6P0CDU0"/>
<dbReference type="EMBL" id="JAABNT010000014">
    <property type="protein sequence ID" value="NEK24341.1"/>
    <property type="molecule type" value="Genomic_DNA"/>
</dbReference>
<organism evidence="1 2">
    <name type="scientific">Sulfitobacter sediminilitoris</name>
    <dbReference type="NCBI Taxonomy" id="2698830"/>
    <lineage>
        <taxon>Bacteria</taxon>
        <taxon>Pseudomonadati</taxon>
        <taxon>Pseudomonadota</taxon>
        <taxon>Alphaproteobacteria</taxon>
        <taxon>Rhodobacterales</taxon>
        <taxon>Roseobacteraceae</taxon>
        <taxon>Sulfitobacter</taxon>
    </lineage>
</organism>